<proteinExistence type="predicted"/>
<comment type="caution">
    <text evidence="3">The sequence shown here is derived from an EMBL/GenBank/DDBJ whole genome shotgun (WGS) entry which is preliminary data.</text>
</comment>
<feature type="signal peptide" evidence="1">
    <location>
        <begin position="1"/>
        <end position="24"/>
    </location>
</feature>
<dbReference type="Proteomes" id="UP001642540">
    <property type="component" value="Unassembled WGS sequence"/>
</dbReference>
<dbReference type="SMART" id="SM00280">
    <property type="entry name" value="KAZAL"/>
    <property type="match status" value="1"/>
</dbReference>
<evidence type="ECO:0000313" key="4">
    <source>
        <dbReference type="Proteomes" id="UP001642540"/>
    </source>
</evidence>
<dbReference type="CDD" id="cd00104">
    <property type="entry name" value="KAZAL_FS"/>
    <property type="match status" value="1"/>
</dbReference>
<protein>
    <recommendedName>
        <fullName evidence="2">Kazal-like domain-containing protein</fullName>
    </recommendedName>
</protein>
<feature type="chain" id="PRO_5045155805" description="Kazal-like domain-containing protein" evidence="1">
    <location>
        <begin position="25"/>
        <end position="157"/>
    </location>
</feature>
<dbReference type="InterPro" id="IPR002350">
    <property type="entry name" value="Kazal_dom"/>
</dbReference>
<reference evidence="3 4" key="1">
    <citation type="submission" date="2024-08" db="EMBL/GenBank/DDBJ databases">
        <authorList>
            <person name="Cucini C."/>
            <person name="Frati F."/>
        </authorList>
    </citation>
    <scope>NUCLEOTIDE SEQUENCE [LARGE SCALE GENOMIC DNA]</scope>
</reference>
<sequence>MNSKTLLLAVTVLSGIFIIEESHCSPKKSFTSRDGCICYYLYDPVCASDGKTYGNSCELNCVRRQRPYIMGLCKGECPCCKPAYQNQPIWYDDDDYPGPGWGWGWGWPGWKSVMSAPSRARDAVSDGIYGRVEGRAPIKTNMTDTGSLAIILENGEE</sequence>
<dbReference type="EMBL" id="CAXLJM020000033">
    <property type="protein sequence ID" value="CAL8102335.1"/>
    <property type="molecule type" value="Genomic_DNA"/>
</dbReference>
<dbReference type="SUPFAM" id="SSF100895">
    <property type="entry name" value="Kazal-type serine protease inhibitors"/>
    <property type="match status" value="1"/>
</dbReference>
<keyword evidence="1" id="KW-0732">Signal</keyword>
<dbReference type="PROSITE" id="PS00282">
    <property type="entry name" value="KAZAL_1"/>
    <property type="match status" value="1"/>
</dbReference>
<dbReference type="PROSITE" id="PS51465">
    <property type="entry name" value="KAZAL_2"/>
    <property type="match status" value="1"/>
</dbReference>
<dbReference type="InterPro" id="IPR036058">
    <property type="entry name" value="Kazal_dom_sf"/>
</dbReference>
<name>A0ABP1QGH8_9HEXA</name>
<dbReference type="Gene3D" id="3.30.60.30">
    <property type="match status" value="1"/>
</dbReference>
<evidence type="ECO:0000259" key="2">
    <source>
        <dbReference type="PROSITE" id="PS51465"/>
    </source>
</evidence>
<gene>
    <name evidence="3" type="ORF">ODALV1_LOCUS11118</name>
</gene>
<keyword evidence="4" id="KW-1185">Reference proteome</keyword>
<accession>A0ABP1QGH8</accession>
<organism evidence="3 4">
    <name type="scientific">Orchesella dallaii</name>
    <dbReference type="NCBI Taxonomy" id="48710"/>
    <lineage>
        <taxon>Eukaryota</taxon>
        <taxon>Metazoa</taxon>
        <taxon>Ecdysozoa</taxon>
        <taxon>Arthropoda</taxon>
        <taxon>Hexapoda</taxon>
        <taxon>Collembola</taxon>
        <taxon>Entomobryomorpha</taxon>
        <taxon>Entomobryoidea</taxon>
        <taxon>Orchesellidae</taxon>
        <taxon>Orchesellinae</taxon>
        <taxon>Orchesella</taxon>
    </lineage>
</organism>
<evidence type="ECO:0000313" key="3">
    <source>
        <dbReference type="EMBL" id="CAL8102335.1"/>
    </source>
</evidence>
<feature type="domain" description="Kazal-like" evidence="2">
    <location>
        <begin position="18"/>
        <end position="75"/>
    </location>
</feature>
<dbReference type="Pfam" id="PF00050">
    <property type="entry name" value="Kazal_1"/>
    <property type="match status" value="1"/>
</dbReference>
<evidence type="ECO:0000256" key="1">
    <source>
        <dbReference type="SAM" id="SignalP"/>
    </source>
</evidence>